<evidence type="ECO:0000256" key="3">
    <source>
        <dbReference type="ARBA" id="ARBA00011999"/>
    </source>
</evidence>
<evidence type="ECO:0000313" key="15">
    <source>
        <dbReference type="Proteomes" id="UP000824540"/>
    </source>
</evidence>
<comment type="subcellular location">
    <subcellularLocation>
        <location evidence="1">Cytoplasm</location>
    </subcellularLocation>
</comment>
<dbReference type="Gene3D" id="3.40.50.150">
    <property type="entry name" value="Vaccinia Virus protein VP39"/>
    <property type="match status" value="1"/>
</dbReference>
<dbReference type="PANTHER" id="PTHR16458:SF2">
    <property type="entry name" value="GLYCINE N-METHYLTRANSFERASE"/>
    <property type="match status" value="1"/>
</dbReference>
<sequence>MVDSVYRTRSLGVAAVGLPDQYADGKAAKVWQLYIGDTRSRTEEYKSWVVSLLKQHGCQRILDVACGTGVDSIMLVEEGFKLVSVDASDKMLKYALKARWERRKEQAFDQWVIEEANWLTLPDDVEKPGNGFDAVICLGNSFAHLPDFKGDQSDQKLALQNIASMVKPGGILIIDHRNYDYILETGKAPQGKNIYYKSDLTQDISTSVLWVNNKPHMITLDYTVQVPHPEGHQSTPELSKFRLSYYPHRLDNFKELLREAFGGQCQQNVYGDFMSYTPGQEKAPCYFIHVWCTPILQWSPSTSSSSSSLSQKSVSEPITTTKTKAHVRLRPGLTLLSVLMCPPTTHKDVSSNAITAALSGTGRTWKLPRLRKFLP</sequence>
<dbReference type="GO" id="GO:0042802">
    <property type="term" value="F:identical protein binding"/>
    <property type="evidence" value="ECO:0007669"/>
    <property type="project" value="TreeGrafter"/>
</dbReference>
<keyword evidence="6" id="KW-0597">Phosphoprotein</keyword>
<accession>A0A8T2MU10</accession>
<dbReference type="FunFam" id="3.40.50.150:FF:000113">
    <property type="entry name" value="Glycine N-methyltransferase"/>
    <property type="match status" value="1"/>
</dbReference>
<proteinExistence type="predicted"/>
<dbReference type="EC" id="2.1.1.20" evidence="3"/>
<evidence type="ECO:0000256" key="11">
    <source>
        <dbReference type="ARBA" id="ARBA00048261"/>
    </source>
</evidence>
<keyword evidence="5" id="KW-0963">Cytoplasm</keyword>
<reference evidence="14" key="1">
    <citation type="thesis" date="2021" institute="BYU ScholarsArchive" country="Provo, UT, USA">
        <title>Applications of and Algorithms for Genome Assembly and Genomic Analyses with an Emphasis on Marine Teleosts.</title>
        <authorList>
            <person name="Pickett B.D."/>
        </authorList>
    </citation>
    <scope>NUCLEOTIDE SEQUENCE</scope>
    <source>
        <strain evidence="14">HI-2016</strain>
    </source>
</reference>
<dbReference type="GO" id="GO:0006730">
    <property type="term" value="P:one-carbon metabolic process"/>
    <property type="evidence" value="ECO:0007669"/>
    <property type="project" value="TreeGrafter"/>
</dbReference>
<dbReference type="GO" id="GO:1901052">
    <property type="term" value="P:sarcosine metabolic process"/>
    <property type="evidence" value="ECO:0007669"/>
    <property type="project" value="TreeGrafter"/>
</dbReference>
<dbReference type="EMBL" id="JAFBMS010002888">
    <property type="protein sequence ID" value="KAG9327977.1"/>
    <property type="molecule type" value="Genomic_DNA"/>
</dbReference>
<evidence type="ECO:0000256" key="12">
    <source>
        <dbReference type="SAM" id="MobiDB-lite"/>
    </source>
</evidence>
<dbReference type="GO" id="GO:0006111">
    <property type="term" value="P:regulation of gluconeogenesis"/>
    <property type="evidence" value="ECO:0007669"/>
    <property type="project" value="TreeGrafter"/>
</dbReference>
<keyword evidence="10" id="KW-0290">Folate-binding</keyword>
<evidence type="ECO:0000256" key="2">
    <source>
        <dbReference type="ARBA" id="ARBA00011881"/>
    </source>
</evidence>
<evidence type="ECO:0000256" key="1">
    <source>
        <dbReference type="ARBA" id="ARBA00004496"/>
    </source>
</evidence>
<keyword evidence="9" id="KW-0949">S-adenosyl-L-methionine</keyword>
<feature type="region of interest" description="Disordered" evidence="12">
    <location>
        <begin position="300"/>
        <end position="323"/>
    </location>
</feature>
<dbReference type="OrthoDB" id="3647at2759"/>
<keyword evidence="15" id="KW-1185">Reference proteome</keyword>
<evidence type="ECO:0000256" key="5">
    <source>
        <dbReference type="ARBA" id="ARBA00022490"/>
    </source>
</evidence>
<dbReference type="InterPro" id="IPR014369">
    <property type="entry name" value="Gly/Sar_N_MeTrfase"/>
</dbReference>
<organism evidence="14 15">
    <name type="scientific">Albula glossodonta</name>
    <name type="common">roundjaw bonefish</name>
    <dbReference type="NCBI Taxonomy" id="121402"/>
    <lineage>
        <taxon>Eukaryota</taxon>
        <taxon>Metazoa</taxon>
        <taxon>Chordata</taxon>
        <taxon>Craniata</taxon>
        <taxon>Vertebrata</taxon>
        <taxon>Euteleostomi</taxon>
        <taxon>Actinopterygii</taxon>
        <taxon>Neopterygii</taxon>
        <taxon>Teleostei</taxon>
        <taxon>Albuliformes</taxon>
        <taxon>Albulidae</taxon>
        <taxon>Albula</taxon>
    </lineage>
</organism>
<evidence type="ECO:0000256" key="10">
    <source>
        <dbReference type="ARBA" id="ARBA00022954"/>
    </source>
</evidence>
<dbReference type="SUPFAM" id="SSF53335">
    <property type="entry name" value="S-adenosyl-L-methionine-dependent methyltransferases"/>
    <property type="match status" value="1"/>
</dbReference>
<protein>
    <recommendedName>
        <fullName evidence="4">Glycine N-methyltransferase</fullName>
        <ecNumber evidence="3">2.1.1.20</ecNumber>
    </recommendedName>
</protein>
<dbReference type="GO" id="GO:0005542">
    <property type="term" value="F:folic acid binding"/>
    <property type="evidence" value="ECO:0007669"/>
    <property type="project" value="UniProtKB-KW"/>
</dbReference>
<comment type="catalytic activity">
    <reaction evidence="11">
        <text>glycine + S-adenosyl-L-methionine = sarcosine + S-adenosyl-L-homocysteine + H(+)</text>
        <dbReference type="Rhea" id="RHEA:19937"/>
        <dbReference type="ChEBI" id="CHEBI:15378"/>
        <dbReference type="ChEBI" id="CHEBI:57305"/>
        <dbReference type="ChEBI" id="CHEBI:57433"/>
        <dbReference type="ChEBI" id="CHEBI:57856"/>
        <dbReference type="ChEBI" id="CHEBI:59789"/>
        <dbReference type="EC" id="2.1.1.20"/>
    </reaction>
    <physiologicalReaction direction="left-to-right" evidence="11">
        <dbReference type="Rhea" id="RHEA:19938"/>
    </physiologicalReaction>
</comment>
<dbReference type="Gene3D" id="3.30.46.10">
    <property type="entry name" value="Glycine N-methyltransferase, chain A, domain 1"/>
    <property type="match status" value="1"/>
</dbReference>
<gene>
    <name evidence="14" type="ORF">JZ751_017023</name>
</gene>
<evidence type="ECO:0000256" key="4">
    <source>
        <dbReference type="ARBA" id="ARBA00019972"/>
    </source>
</evidence>
<name>A0A8T2MU10_9TELE</name>
<evidence type="ECO:0000256" key="9">
    <source>
        <dbReference type="ARBA" id="ARBA00022691"/>
    </source>
</evidence>
<dbReference type="CDD" id="cd02440">
    <property type="entry name" value="AdoMet_MTases"/>
    <property type="match status" value="1"/>
</dbReference>
<dbReference type="Proteomes" id="UP000824540">
    <property type="component" value="Unassembled WGS sequence"/>
</dbReference>
<keyword evidence="7" id="KW-0489">Methyltransferase</keyword>
<dbReference type="GO" id="GO:0046500">
    <property type="term" value="P:S-adenosylmethionine metabolic process"/>
    <property type="evidence" value="ECO:0007669"/>
    <property type="project" value="TreeGrafter"/>
</dbReference>
<dbReference type="GO" id="GO:0046498">
    <property type="term" value="P:S-adenosylhomocysteine metabolic process"/>
    <property type="evidence" value="ECO:0007669"/>
    <property type="project" value="TreeGrafter"/>
</dbReference>
<dbReference type="GO" id="GO:0032259">
    <property type="term" value="P:methylation"/>
    <property type="evidence" value="ECO:0007669"/>
    <property type="project" value="UniProtKB-KW"/>
</dbReference>
<evidence type="ECO:0000259" key="13">
    <source>
        <dbReference type="Pfam" id="PF13847"/>
    </source>
</evidence>
<dbReference type="GO" id="GO:0005829">
    <property type="term" value="C:cytosol"/>
    <property type="evidence" value="ECO:0007669"/>
    <property type="project" value="TreeGrafter"/>
</dbReference>
<dbReference type="InterPro" id="IPR029063">
    <property type="entry name" value="SAM-dependent_MTases_sf"/>
</dbReference>
<dbReference type="GO" id="GO:0017174">
    <property type="term" value="F:glycine N-methyltransferase activity"/>
    <property type="evidence" value="ECO:0007669"/>
    <property type="project" value="UniProtKB-EC"/>
</dbReference>
<evidence type="ECO:0000256" key="7">
    <source>
        <dbReference type="ARBA" id="ARBA00022603"/>
    </source>
</evidence>
<dbReference type="Pfam" id="PF13847">
    <property type="entry name" value="Methyltransf_31"/>
    <property type="match status" value="1"/>
</dbReference>
<evidence type="ECO:0000256" key="8">
    <source>
        <dbReference type="ARBA" id="ARBA00022679"/>
    </source>
</evidence>
<dbReference type="PANTHER" id="PTHR16458">
    <property type="entry name" value="GLYCINE N-METHYLTRANSFERASE"/>
    <property type="match status" value="1"/>
</dbReference>
<evidence type="ECO:0000256" key="6">
    <source>
        <dbReference type="ARBA" id="ARBA00022553"/>
    </source>
</evidence>
<dbReference type="PROSITE" id="PS51600">
    <property type="entry name" value="SAM_GNMT"/>
    <property type="match status" value="1"/>
</dbReference>
<comment type="subunit">
    <text evidence="2">Homotetramer.</text>
</comment>
<feature type="compositionally biased region" description="Low complexity" evidence="12">
    <location>
        <begin position="300"/>
        <end position="315"/>
    </location>
</feature>
<keyword evidence="8" id="KW-0808">Transferase</keyword>
<dbReference type="GO" id="GO:1904047">
    <property type="term" value="F:S-adenosyl-L-methionine binding"/>
    <property type="evidence" value="ECO:0007669"/>
    <property type="project" value="TreeGrafter"/>
</dbReference>
<dbReference type="GO" id="GO:0051289">
    <property type="term" value="P:protein homotetramerization"/>
    <property type="evidence" value="ECO:0007669"/>
    <property type="project" value="TreeGrafter"/>
</dbReference>
<dbReference type="InterPro" id="IPR025714">
    <property type="entry name" value="Methyltranfer_dom"/>
</dbReference>
<comment type="caution">
    <text evidence="14">The sequence shown here is derived from an EMBL/GenBank/DDBJ whole genome shotgun (WGS) entry which is preliminary data.</text>
</comment>
<feature type="domain" description="Methyltransferase" evidence="13">
    <location>
        <begin position="60"/>
        <end position="178"/>
    </location>
</feature>
<evidence type="ECO:0000313" key="14">
    <source>
        <dbReference type="EMBL" id="KAG9327977.1"/>
    </source>
</evidence>
<dbReference type="GO" id="GO:0016594">
    <property type="term" value="F:glycine binding"/>
    <property type="evidence" value="ECO:0007669"/>
    <property type="project" value="TreeGrafter"/>
</dbReference>
<dbReference type="AlphaFoldDB" id="A0A8T2MU10"/>